<keyword evidence="3" id="KW-1185">Reference proteome</keyword>
<protein>
    <submittedName>
        <fullName evidence="2">Uncharacterized protein</fullName>
    </submittedName>
</protein>
<dbReference type="EMBL" id="DS028151">
    <property type="protein sequence ID" value="EEY62554.1"/>
    <property type="molecule type" value="Genomic_DNA"/>
</dbReference>
<organism evidence="2 3">
    <name type="scientific">Phytophthora infestans (strain T30-4)</name>
    <name type="common">Potato late blight agent</name>
    <dbReference type="NCBI Taxonomy" id="403677"/>
    <lineage>
        <taxon>Eukaryota</taxon>
        <taxon>Sar</taxon>
        <taxon>Stramenopiles</taxon>
        <taxon>Oomycota</taxon>
        <taxon>Peronosporomycetes</taxon>
        <taxon>Peronosporales</taxon>
        <taxon>Peronosporaceae</taxon>
        <taxon>Phytophthora</taxon>
    </lineage>
</organism>
<dbReference type="InParanoid" id="D0NPJ2"/>
<feature type="region of interest" description="Disordered" evidence="1">
    <location>
        <begin position="1"/>
        <end position="23"/>
    </location>
</feature>
<gene>
    <name evidence="2" type="ORF">PITG_14297</name>
</gene>
<dbReference type="VEuPathDB" id="FungiDB:PITG_14297"/>
<dbReference type="AlphaFoldDB" id="D0NPJ2"/>
<dbReference type="RefSeq" id="XP_002898796.1">
    <property type="nucleotide sequence ID" value="XM_002898750.1"/>
</dbReference>
<sequence>MKFLKSLFDKKSRNGADRAGGAVVTRKLPPIDLTRTTHPITSAGNGEKKPRVGNLTLYMLLSDI</sequence>
<dbReference type="GeneID" id="9479652"/>
<dbReference type="OrthoDB" id="92160at2759"/>
<dbReference type="Proteomes" id="UP000006643">
    <property type="component" value="Unassembled WGS sequence"/>
</dbReference>
<name>D0NPJ2_PHYIT</name>
<dbReference type="KEGG" id="pif:PITG_14297"/>
<evidence type="ECO:0000256" key="1">
    <source>
        <dbReference type="SAM" id="MobiDB-lite"/>
    </source>
</evidence>
<proteinExistence type="predicted"/>
<feature type="compositionally biased region" description="Basic and acidic residues" evidence="1">
    <location>
        <begin position="7"/>
        <end position="16"/>
    </location>
</feature>
<evidence type="ECO:0000313" key="2">
    <source>
        <dbReference type="EMBL" id="EEY62554.1"/>
    </source>
</evidence>
<dbReference type="eggNOG" id="ENOG502RH3B">
    <property type="taxonomic scope" value="Eukaryota"/>
</dbReference>
<evidence type="ECO:0000313" key="3">
    <source>
        <dbReference type="Proteomes" id="UP000006643"/>
    </source>
</evidence>
<dbReference type="HOGENOM" id="CLU_2872472_0_0_1"/>
<reference evidence="3" key="1">
    <citation type="journal article" date="2009" name="Nature">
        <title>Genome sequence and analysis of the Irish potato famine pathogen Phytophthora infestans.</title>
        <authorList>
            <consortium name="The Broad Institute Genome Sequencing Platform"/>
            <person name="Haas B.J."/>
            <person name="Kamoun S."/>
            <person name="Zody M.C."/>
            <person name="Jiang R.H."/>
            <person name="Handsaker R.E."/>
            <person name="Cano L.M."/>
            <person name="Grabherr M."/>
            <person name="Kodira C.D."/>
            <person name="Raffaele S."/>
            <person name="Torto-Alalibo T."/>
            <person name="Bozkurt T.O."/>
            <person name="Ah-Fong A.M."/>
            <person name="Alvarado L."/>
            <person name="Anderson V.L."/>
            <person name="Armstrong M.R."/>
            <person name="Avrova A."/>
            <person name="Baxter L."/>
            <person name="Beynon J."/>
            <person name="Boevink P.C."/>
            <person name="Bollmann S.R."/>
            <person name="Bos J.I."/>
            <person name="Bulone V."/>
            <person name="Cai G."/>
            <person name="Cakir C."/>
            <person name="Carrington J.C."/>
            <person name="Chawner M."/>
            <person name="Conti L."/>
            <person name="Costanzo S."/>
            <person name="Ewan R."/>
            <person name="Fahlgren N."/>
            <person name="Fischbach M.A."/>
            <person name="Fugelstad J."/>
            <person name="Gilroy E.M."/>
            <person name="Gnerre S."/>
            <person name="Green P.J."/>
            <person name="Grenville-Briggs L.J."/>
            <person name="Griffith J."/>
            <person name="Grunwald N.J."/>
            <person name="Horn K."/>
            <person name="Horner N.R."/>
            <person name="Hu C.H."/>
            <person name="Huitema E."/>
            <person name="Jeong D.H."/>
            <person name="Jones A.M."/>
            <person name="Jones J.D."/>
            <person name="Jones R.W."/>
            <person name="Karlsson E.K."/>
            <person name="Kunjeti S.G."/>
            <person name="Lamour K."/>
            <person name="Liu Z."/>
            <person name="Ma L."/>
            <person name="Maclean D."/>
            <person name="Chibucos M.C."/>
            <person name="McDonald H."/>
            <person name="McWalters J."/>
            <person name="Meijer H.J."/>
            <person name="Morgan W."/>
            <person name="Morris P.F."/>
            <person name="Munro C.A."/>
            <person name="O'Neill K."/>
            <person name="Ospina-Giraldo M."/>
            <person name="Pinzon A."/>
            <person name="Pritchard L."/>
            <person name="Ramsahoye B."/>
            <person name="Ren Q."/>
            <person name="Restrepo S."/>
            <person name="Roy S."/>
            <person name="Sadanandom A."/>
            <person name="Savidor A."/>
            <person name="Schornack S."/>
            <person name="Schwartz D.C."/>
            <person name="Schumann U.D."/>
            <person name="Schwessinger B."/>
            <person name="Seyer L."/>
            <person name="Sharpe T."/>
            <person name="Silvar C."/>
            <person name="Song J."/>
            <person name="Studholme D.J."/>
            <person name="Sykes S."/>
            <person name="Thines M."/>
            <person name="van de Vondervoort P.J."/>
            <person name="Phuntumart V."/>
            <person name="Wawra S."/>
            <person name="Weide R."/>
            <person name="Win J."/>
            <person name="Young C."/>
            <person name="Zhou S."/>
            <person name="Fry W."/>
            <person name="Meyers B.C."/>
            <person name="van West P."/>
            <person name="Ristaino J."/>
            <person name="Govers F."/>
            <person name="Birch P.R."/>
            <person name="Whisson S.C."/>
            <person name="Judelson H.S."/>
            <person name="Nusbaum C."/>
        </authorList>
    </citation>
    <scope>NUCLEOTIDE SEQUENCE [LARGE SCALE GENOMIC DNA]</scope>
    <source>
        <strain evidence="3">T30-4</strain>
    </source>
</reference>
<accession>D0NPJ2</accession>